<comment type="caution">
    <text evidence="2">The sequence shown here is derived from an EMBL/GenBank/DDBJ whole genome shotgun (WGS) entry which is preliminary data.</text>
</comment>
<dbReference type="PANTHER" id="PTHR36220">
    <property type="entry name" value="UNNAMED PRODUCT"/>
    <property type="match status" value="1"/>
</dbReference>
<reference evidence="3" key="1">
    <citation type="submission" date="2018-08" db="EMBL/GenBank/DDBJ databases">
        <authorList>
            <person name="Zhang J."/>
            <person name="Du Z.-J."/>
        </authorList>
    </citation>
    <scope>NUCLEOTIDE SEQUENCE [LARGE SCALE GENOMIC DNA]</scope>
    <source>
        <strain evidence="3">KCTC 52655</strain>
    </source>
</reference>
<organism evidence="2 3">
    <name type="scientific">Alteromonas aestuariivivens</name>
    <dbReference type="NCBI Taxonomy" id="1938339"/>
    <lineage>
        <taxon>Bacteria</taxon>
        <taxon>Pseudomonadati</taxon>
        <taxon>Pseudomonadota</taxon>
        <taxon>Gammaproteobacteria</taxon>
        <taxon>Alteromonadales</taxon>
        <taxon>Alteromonadaceae</taxon>
        <taxon>Alteromonas/Salinimonas group</taxon>
        <taxon>Alteromonas</taxon>
    </lineage>
</organism>
<protein>
    <submittedName>
        <fullName evidence="2">Uncharacterized protein</fullName>
    </submittedName>
</protein>
<evidence type="ECO:0000256" key="1">
    <source>
        <dbReference type="SAM" id="MobiDB-lite"/>
    </source>
</evidence>
<dbReference type="AlphaFoldDB" id="A0A3D8M3K8"/>
<evidence type="ECO:0000313" key="2">
    <source>
        <dbReference type="EMBL" id="RDV24313.1"/>
    </source>
</evidence>
<dbReference type="Proteomes" id="UP000256561">
    <property type="component" value="Unassembled WGS sequence"/>
</dbReference>
<sequence length="580" mass="63198">MVETLNGEQTVISTNGNHKLPDRYGSETAPSLRIITQPSDALCELVGEQTIDTEKVIQIDCYGAPEPVMVNISYDVKRVLLSWNDNSKHTDYTVYIDKNGGNEFSVLADGIFLKSYDFIVNSYQYANASIKVESCNPLGCVDSDVSHLSNTLKETIGFIESPSEDEMSLYGAKIALARSSSTLLVSAGKEMSDLNVAREKKFGTVYIYDASNGALENTARLTIDEYSSEQEFSFGDGLGISKDGTVLVVAGTLPIQNDPSTFLSGLYIYIKQSDDTWLLHQTVVPNTNDVWRLGNVIDLSFSGNTIVVSHSGVESGIRSIVVLELDGDGYYALTIVDEPINGEHSTKYGASISLSDQGDKFVVGDPRADQKSVVIGDDDFPTFEYTEGAAFVFEKVDGRWKNTHKLKSESPRFDDAFGTSVSISGDGRFIAAGSTGGEGTTGKVEIFSKQNEQWNLEQLIPSPSLSPYHEDLFGYSLAFDVNGNNLFIGSPWESSDLIGINEVSAVGGAASHSGAVYHYQLDSSAKWYGNVLIKSKYNSRYEEFGREIFTADTGTLIVTGKNYPGPIEEFSPAPGGFYIY</sequence>
<dbReference type="Gene3D" id="2.130.10.130">
    <property type="entry name" value="Integrin alpha, N-terminal"/>
    <property type="match status" value="1"/>
</dbReference>
<feature type="region of interest" description="Disordered" evidence="1">
    <location>
        <begin position="1"/>
        <end position="23"/>
    </location>
</feature>
<evidence type="ECO:0000313" key="3">
    <source>
        <dbReference type="Proteomes" id="UP000256561"/>
    </source>
</evidence>
<proteinExistence type="predicted"/>
<dbReference type="EMBL" id="QRHA01000012">
    <property type="protein sequence ID" value="RDV24313.1"/>
    <property type="molecule type" value="Genomic_DNA"/>
</dbReference>
<accession>A0A3D8M3K8</accession>
<dbReference type="InterPro" id="IPR013519">
    <property type="entry name" value="Int_alpha_beta-p"/>
</dbReference>
<dbReference type="PROSITE" id="PS51470">
    <property type="entry name" value="FG_GAP"/>
    <property type="match status" value="1"/>
</dbReference>
<dbReference type="SUPFAM" id="SSF82171">
    <property type="entry name" value="DPP6 N-terminal domain-like"/>
    <property type="match status" value="1"/>
</dbReference>
<feature type="compositionally biased region" description="Polar residues" evidence="1">
    <location>
        <begin position="1"/>
        <end position="17"/>
    </location>
</feature>
<gene>
    <name evidence="2" type="ORF">DXV75_15040</name>
</gene>
<dbReference type="InterPro" id="IPR028994">
    <property type="entry name" value="Integrin_alpha_N"/>
</dbReference>
<dbReference type="PANTHER" id="PTHR36220:SF1">
    <property type="entry name" value="GAMMA TUBULIN COMPLEX COMPONENT C-TERMINAL DOMAIN-CONTAINING PROTEIN"/>
    <property type="match status" value="1"/>
</dbReference>
<name>A0A3D8M3K8_9ALTE</name>
<keyword evidence="3" id="KW-1185">Reference proteome</keyword>